<name>A0ABR3DIH0_NEUIN</name>
<feature type="region of interest" description="Disordered" evidence="1">
    <location>
        <begin position="1"/>
        <end position="30"/>
    </location>
</feature>
<proteinExistence type="predicted"/>
<evidence type="ECO:0000256" key="1">
    <source>
        <dbReference type="SAM" id="MobiDB-lite"/>
    </source>
</evidence>
<feature type="compositionally biased region" description="Acidic residues" evidence="1">
    <location>
        <begin position="142"/>
        <end position="179"/>
    </location>
</feature>
<feature type="compositionally biased region" description="Polar residues" evidence="1">
    <location>
        <begin position="676"/>
        <end position="687"/>
    </location>
</feature>
<feature type="compositionally biased region" description="Polar residues" evidence="1">
    <location>
        <begin position="47"/>
        <end position="62"/>
    </location>
</feature>
<dbReference type="EMBL" id="JAVLET010000003">
    <property type="protein sequence ID" value="KAL0472475.1"/>
    <property type="molecule type" value="Genomic_DNA"/>
</dbReference>
<evidence type="ECO:0000313" key="2">
    <source>
        <dbReference type="EMBL" id="KAL0472475.1"/>
    </source>
</evidence>
<evidence type="ECO:0008006" key="4">
    <source>
        <dbReference type="Google" id="ProtNLM"/>
    </source>
</evidence>
<feature type="compositionally biased region" description="Polar residues" evidence="1">
    <location>
        <begin position="1"/>
        <end position="14"/>
    </location>
</feature>
<evidence type="ECO:0000313" key="3">
    <source>
        <dbReference type="Proteomes" id="UP001451303"/>
    </source>
</evidence>
<feature type="region of interest" description="Disordered" evidence="1">
    <location>
        <begin position="814"/>
        <end position="836"/>
    </location>
</feature>
<comment type="caution">
    <text evidence="2">The sequence shown here is derived from an EMBL/GenBank/DDBJ whole genome shotgun (WGS) entry which is preliminary data.</text>
</comment>
<dbReference type="Proteomes" id="UP001451303">
    <property type="component" value="Unassembled WGS sequence"/>
</dbReference>
<gene>
    <name evidence="2" type="ORF">QR685DRAFT_571058</name>
</gene>
<accession>A0ABR3DIH0</accession>
<reference evidence="2 3" key="1">
    <citation type="submission" date="2023-09" db="EMBL/GenBank/DDBJ databases">
        <title>Multi-omics analysis of a traditional fermented food reveals byproduct-associated fungal strains for waste-to-food upcycling.</title>
        <authorList>
            <consortium name="Lawrence Berkeley National Laboratory"/>
            <person name="Rekdal V.M."/>
            <person name="Villalobos-Escobedo J.M."/>
            <person name="Rodriguez-Valeron N."/>
            <person name="Garcia M.O."/>
            <person name="Vasquez D.P."/>
            <person name="Damayanti I."/>
            <person name="Sorensen P.M."/>
            <person name="Baidoo E.E."/>
            <person name="De Carvalho A.C."/>
            <person name="Riley R."/>
            <person name="Lipzen A."/>
            <person name="He G."/>
            <person name="Yan M."/>
            <person name="Haridas S."/>
            <person name="Daum C."/>
            <person name="Yoshinaga Y."/>
            <person name="Ng V."/>
            <person name="Grigoriev I.V."/>
            <person name="Munk R."/>
            <person name="Nuraida L."/>
            <person name="Wijaya C.H."/>
            <person name="Morales P.-C."/>
            <person name="Keasling J.D."/>
        </authorList>
    </citation>
    <scope>NUCLEOTIDE SEQUENCE [LARGE SCALE GENOMIC DNA]</scope>
    <source>
        <strain evidence="2 3">FGSC 2613</strain>
    </source>
</reference>
<organism evidence="2 3">
    <name type="scientific">Neurospora intermedia</name>
    <dbReference type="NCBI Taxonomy" id="5142"/>
    <lineage>
        <taxon>Eukaryota</taxon>
        <taxon>Fungi</taxon>
        <taxon>Dikarya</taxon>
        <taxon>Ascomycota</taxon>
        <taxon>Pezizomycotina</taxon>
        <taxon>Sordariomycetes</taxon>
        <taxon>Sordariomycetidae</taxon>
        <taxon>Sordariales</taxon>
        <taxon>Sordariaceae</taxon>
        <taxon>Neurospora</taxon>
    </lineage>
</organism>
<feature type="compositionally biased region" description="Low complexity" evidence="1">
    <location>
        <begin position="63"/>
        <end position="84"/>
    </location>
</feature>
<dbReference type="Pfam" id="PF12511">
    <property type="entry name" value="DUF3716"/>
    <property type="match status" value="2"/>
</dbReference>
<feature type="region of interest" description="Disordered" evidence="1">
    <location>
        <begin position="644"/>
        <end position="694"/>
    </location>
</feature>
<protein>
    <recommendedName>
        <fullName evidence="4">C2H2-type domain-containing protein</fullName>
    </recommendedName>
</protein>
<dbReference type="InterPro" id="IPR022190">
    <property type="entry name" value="DUF3716"/>
</dbReference>
<feature type="compositionally biased region" description="Pro residues" evidence="1">
    <location>
        <begin position="821"/>
        <end position="830"/>
    </location>
</feature>
<feature type="compositionally biased region" description="Basic and acidic residues" evidence="1">
    <location>
        <begin position="182"/>
        <end position="204"/>
    </location>
</feature>
<feature type="compositionally biased region" description="Basic and acidic residues" evidence="1">
    <location>
        <begin position="656"/>
        <end position="675"/>
    </location>
</feature>
<keyword evidence="3" id="KW-1185">Reference proteome</keyword>
<feature type="compositionally biased region" description="Acidic residues" evidence="1">
    <location>
        <begin position="95"/>
        <end position="109"/>
    </location>
</feature>
<feature type="region of interest" description="Disordered" evidence="1">
    <location>
        <begin position="45"/>
        <end position="204"/>
    </location>
</feature>
<sequence length="1009" mass="109957">MAKNLQSSTLSSLNADPPQIPSFKGLDNVPTSGLAFIPLSPFRERTASSNPAISAATTAVQASTDESQSHSDSSSGTDSSSVRSSAEERSAGEESAAEDSADDDGEALDSEANSTDVENYIRESMSNNVEGGYGGLELSSDSGDDDDGDDDDDDNDNNDDDDDDDDDDDADSDDVDEQLIFESDHEPSPEYDRVPNHEFGHNTDDKELEPAQILSDIVAVPQVVGDLRVNTQPAATPSRPATAIVAAAPTSIVPTKRKAGGEWDEARRKQFSAVMKQRWADGRMSHVADTLRKNNALRLKEAKNAIRGALDTPEHYPSASKVVAKESIRDTLTGHPTASEAKAKEGAYTPTDIAASGRSYREWIENGVSGSTHGALLPDGYQLVDGFFPWICPVRKCGKSSETLHNLGQHFKSAHHGHMFYDNQDGTLTDLGPGFHEATPRGKGAIVVSMTNTSTSLDDPMALDKVPRAASSSEPVGDRASMWAYIEPLLAKHKGRKMPHGGYVWELSILPRVRDLNINFEWQRTHPFTDGHPRDVSAVIIQLTGEPAATPCKRCQEGRGPWKGCIMISSKADNRPLANIVSCANCFYHFGQTYCSHKSWGVERSRRILRTRGKTTEEIQALTSPNAGQTKPDTRTSKSVVEYTPELQGGSTMSTHKQDETSLQKYGNDKPESESRSLPPNNAQQNYEPAKSTIPLTDDQKALWNYIKPHLAFTAEVPEVGYIKELLSLPRVRNLVLTPNEPFAEKHTRDIAALIIQITGDELEIPCTRCRREQGPLFKGGCVAIKTDAHPEARRVYQSCANCTYDSKGGACSRGKGIPMRPQPPFPPKVPGITKSTDGVWLKRKEGGGGLPRHTTATAVSRPQRQAALAAATATTSLISAGEVQSADMFDMEEWEMAPGRILKSNTDKPISVAYSKPFLSTGHAVPVWNDVQFQVKTISTGQIITIDPDDFQTRHVSIGTGKLWVKLGDEPQFTIGQDGMFRIEPGMACTIENRVYVDATVHITHLPW</sequence>